<feature type="domain" description="F-box" evidence="1">
    <location>
        <begin position="27"/>
        <end position="90"/>
    </location>
</feature>
<protein>
    <recommendedName>
        <fullName evidence="1">F-box domain-containing protein</fullName>
    </recommendedName>
</protein>
<dbReference type="SUPFAM" id="SSF81383">
    <property type="entry name" value="F-box domain"/>
    <property type="match status" value="1"/>
</dbReference>
<keyword evidence="3" id="KW-1185">Reference proteome</keyword>
<dbReference type="Pfam" id="PF12937">
    <property type="entry name" value="F-box-like"/>
    <property type="match status" value="1"/>
</dbReference>
<evidence type="ECO:0000313" key="2">
    <source>
        <dbReference type="EMBL" id="KZP16091.1"/>
    </source>
</evidence>
<dbReference type="EMBL" id="KV417597">
    <property type="protein sequence ID" value="KZP16091.1"/>
    <property type="molecule type" value="Genomic_DNA"/>
</dbReference>
<dbReference type="InterPro" id="IPR001810">
    <property type="entry name" value="F-box_dom"/>
</dbReference>
<dbReference type="OrthoDB" id="2973282at2759"/>
<dbReference type="AlphaFoldDB" id="A0A166ETI6"/>
<reference evidence="2 3" key="1">
    <citation type="journal article" date="2016" name="Mol. Biol. Evol.">
        <title>Comparative Genomics of Early-Diverging Mushroom-Forming Fungi Provides Insights into the Origins of Lignocellulose Decay Capabilities.</title>
        <authorList>
            <person name="Nagy L.G."/>
            <person name="Riley R."/>
            <person name="Tritt A."/>
            <person name="Adam C."/>
            <person name="Daum C."/>
            <person name="Floudas D."/>
            <person name="Sun H."/>
            <person name="Yadav J.S."/>
            <person name="Pangilinan J."/>
            <person name="Larsson K.H."/>
            <person name="Matsuura K."/>
            <person name="Barry K."/>
            <person name="Labutti K."/>
            <person name="Kuo R."/>
            <person name="Ohm R.A."/>
            <person name="Bhattacharya S.S."/>
            <person name="Shirouzu T."/>
            <person name="Yoshinaga Y."/>
            <person name="Martin F.M."/>
            <person name="Grigoriev I.V."/>
            <person name="Hibbett D.S."/>
        </authorList>
    </citation>
    <scope>NUCLEOTIDE SEQUENCE [LARGE SCALE GENOMIC DNA]</scope>
    <source>
        <strain evidence="2 3">CBS 109695</strain>
    </source>
</reference>
<dbReference type="InterPro" id="IPR036047">
    <property type="entry name" value="F-box-like_dom_sf"/>
</dbReference>
<dbReference type="Proteomes" id="UP000076532">
    <property type="component" value="Unassembled WGS sequence"/>
</dbReference>
<name>A0A166ETI6_9AGAM</name>
<proteinExistence type="predicted"/>
<accession>A0A166ETI6</accession>
<sequence>MLGFNVETPGPGTLLVEARSPYDVIPIAKLPVEVLNQIFEEGPRENLPDVRNYPSRIQLSPVPLPVTVTHVCRRWRDIATDNPFLWATIRIDSSKSSKLAELYLERSKARELEIAAVIRDAASPASFGAVLPHLHKCRDLILSFTGYAPAFATFHALMHANVPALRACEILVETDTMYEPGQSTHLFAGAPLLSSVKLDGISALGCRIPFKFLTKLELKLSHFGRKLFLWQFASILQEASPILEYLTLEGIIIDFHPDHDLTPIQLPALTTLELRLPFAHDGPLEWDDGDYVYNLWGLLVVPSLERLTLFNFADEQFHDTMAAVMWQRESAGTVGIRHLSLDAIGLRSGIGDLAVACPNVIELAMRGLVVQPVLSLLSNTTIPDVRTSDSSNPLNSNIEFPYLQSLSVSTSNDKLLRAAVLTRKAAAAPIATLRLCGKRSWSEHTLQWFRQRVDIVSTHDGWGAL</sequence>
<evidence type="ECO:0000313" key="3">
    <source>
        <dbReference type="Proteomes" id="UP000076532"/>
    </source>
</evidence>
<organism evidence="2 3">
    <name type="scientific">Athelia psychrophila</name>
    <dbReference type="NCBI Taxonomy" id="1759441"/>
    <lineage>
        <taxon>Eukaryota</taxon>
        <taxon>Fungi</taxon>
        <taxon>Dikarya</taxon>
        <taxon>Basidiomycota</taxon>
        <taxon>Agaricomycotina</taxon>
        <taxon>Agaricomycetes</taxon>
        <taxon>Agaricomycetidae</taxon>
        <taxon>Atheliales</taxon>
        <taxon>Atheliaceae</taxon>
        <taxon>Athelia</taxon>
    </lineage>
</organism>
<evidence type="ECO:0000259" key="1">
    <source>
        <dbReference type="Pfam" id="PF12937"/>
    </source>
</evidence>
<dbReference type="STRING" id="436010.A0A166ETI6"/>
<dbReference type="Gene3D" id="1.20.1280.50">
    <property type="match status" value="1"/>
</dbReference>
<gene>
    <name evidence="2" type="ORF">FIBSPDRAFT_1047726</name>
</gene>